<dbReference type="Gene3D" id="3.40.50.20">
    <property type="match status" value="1"/>
</dbReference>
<evidence type="ECO:0000313" key="6">
    <source>
        <dbReference type="EMBL" id="GAJ38347.1"/>
    </source>
</evidence>
<dbReference type="GO" id="GO:0005524">
    <property type="term" value="F:ATP binding"/>
    <property type="evidence" value="ECO:0007669"/>
    <property type="project" value="UniProtKB-UniRule"/>
</dbReference>
<dbReference type="Gene3D" id="3.30.470.20">
    <property type="entry name" value="ATP-grasp fold, B domain"/>
    <property type="match status" value="1"/>
</dbReference>
<dbReference type="InterPro" id="IPR052032">
    <property type="entry name" value="ATP-dep_AA_Ligase"/>
</dbReference>
<dbReference type="Pfam" id="PF13535">
    <property type="entry name" value="ATP-grasp_4"/>
    <property type="match status" value="1"/>
</dbReference>
<dbReference type="PANTHER" id="PTHR43585:SF2">
    <property type="entry name" value="ATP-GRASP ENZYME FSQD"/>
    <property type="match status" value="1"/>
</dbReference>
<evidence type="ECO:0000313" key="7">
    <source>
        <dbReference type="Proteomes" id="UP000023561"/>
    </source>
</evidence>
<dbReference type="InterPro" id="IPR011761">
    <property type="entry name" value="ATP-grasp"/>
</dbReference>
<dbReference type="InterPro" id="IPR013815">
    <property type="entry name" value="ATP_grasp_subdomain_1"/>
</dbReference>
<dbReference type="PROSITE" id="PS50975">
    <property type="entry name" value="ATP_GRASP"/>
    <property type="match status" value="1"/>
</dbReference>
<evidence type="ECO:0000256" key="3">
    <source>
        <dbReference type="ARBA" id="ARBA00022840"/>
    </source>
</evidence>
<dbReference type="Proteomes" id="UP000023561">
    <property type="component" value="Unassembled WGS sequence"/>
</dbReference>
<feature type="domain" description="ATP-grasp" evidence="5">
    <location>
        <begin position="108"/>
        <end position="298"/>
    </location>
</feature>
<evidence type="ECO:0000259" key="5">
    <source>
        <dbReference type="PROSITE" id="PS50975"/>
    </source>
</evidence>
<evidence type="ECO:0000256" key="1">
    <source>
        <dbReference type="ARBA" id="ARBA00022598"/>
    </source>
</evidence>
<accession>A0A023DB59</accession>
<dbReference type="EMBL" id="BAWO01000003">
    <property type="protein sequence ID" value="GAJ38347.1"/>
    <property type="molecule type" value="Genomic_DNA"/>
</dbReference>
<keyword evidence="2 4" id="KW-0547">Nucleotide-binding</keyword>
<organism evidence="6 7">
    <name type="scientific">Parageobacillus caldoxylosilyticus NBRC 107762</name>
    <dbReference type="NCBI Taxonomy" id="1220594"/>
    <lineage>
        <taxon>Bacteria</taxon>
        <taxon>Bacillati</taxon>
        <taxon>Bacillota</taxon>
        <taxon>Bacilli</taxon>
        <taxon>Bacillales</taxon>
        <taxon>Anoxybacillaceae</taxon>
        <taxon>Saccharococcus</taxon>
    </lineage>
</organism>
<reference evidence="6 7" key="1">
    <citation type="submission" date="2014-04" db="EMBL/GenBank/DDBJ databases">
        <title>Whole genome shotgun sequence of Geobacillus caldoxylosilyticus NBRC 107762.</title>
        <authorList>
            <person name="Hosoyama A."/>
            <person name="Hosoyama Y."/>
            <person name="Katano-Makiyama Y."/>
            <person name="Tsuchikane K."/>
            <person name="Ohji S."/>
            <person name="Ichikawa N."/>
            <person name="Yamazoe A."/>
            <person name="Fujita N."/>
        </authorList>
    </citation>
    <scope>NUCLEOTIDE SEQUENCE [LARGE SCALE GENOMIC DNA]</scope>
    <source>
        <strain evidence="6 7">NBRC 107762</strain>
    </source>
</reference>
<dbReference type="Gene3D" id="3.30.1490.20">
    <property type="entry name" value="ATP-grasp fold, A domain"/>
    <property type="match status" value="1"/>
</dbReference>
<dbReference type="SUPFAM" id="SSF56059">
    <property type="entry name" value="Glutathione synthetase ATP-binding domain-like"/>
    <property type="match status" value="1"/>
</dbReference>
<keyword evidence="7" id="KW-1185">Reference proteome</keyword>
<keyword evidence="1" id="KW-0436">Ligase</keyword>
<evidence type="ECO:0000256" key="4">
    <source>
        <dbReference type="PROSITE-ProRule" id="PRU00409"/>
    </source>
</evidence>
<dbReference type="GO" id="GO:0016874">
    <property type="term" value="F:ligase activity"/>
    <property type="evidence" value="ECO:0007669"/>
    <property type="project" value="UniProtKB-KW"/>
</dbReference>
<dbReference type="InterPro" id="IPR016185">
    <property type="entry name" value="PreATP-grasp_dom_sf"/>
</dbReference>
<proteinExistence type="predicted"/>
<keyword evidence="3 4" id="KW-0067">ATP-binding</keyword>
<dbReference type="SUPFAM" id="SSF52440">
    <property type="entry name" value="PreATP-grasp domain"/>
    <property type="match status" value="1"/>
</dbReference>
<dbReference type="RefSeq" id="WP_255212252.1">
    <property type="nucleotide sequence ID" value="NZ_BAWO01000003.1"/>
</dbReference>
<gene>
    <name evidence="6" type="ORF">GCA01S_003_00140</name>
</gene>
<name>A0A023DB59_9BACL</name>
<dbReference type="GO" id="GO:0046872">
    <property type="term" value="F:metal ion binding"/>
    <property type="evidence" value="ECO:0007669"/>
    <property type="project" value="InterPro"/>
</dbReference>
<protein>
    <recommendedName>
        <fullName evidence="5">ATP-grasp domain-containing protein</fullName>
    </recommendedName>
</protein>
<comment type="caution">
    <text evidence="6">The sequence shown here is derived from an EMBL/GenBank/DDBJ whole genome shotgun (WGS) entry which is preliminary data.</text>
</comment>
<sequence>MKKVLILGIAPVQMDAIIELKKMGVKTYACAQANDGPGSIYADHFQLINFTEVDRVIEFIQEHEIDCVYSVGSDIAIPISAAISEKMGLPHFVSSRTAKICNNKIKMREFLGNDFDGNIKFQLINNINDKIELSYPFIMKPSDSQGQRGVRLIKDYNEFQQHFEACKRFSREETVIIEEYIEGPELSVNAYMIDGDIAFFVPSDRVVWPQFQGGLIRKHVVPSKVLNSSTNERVKDLVCRVAKKLGIVNGPLYFQIKMKDDQPFIIEVTPRLDGCHMWNVLRYYTGVNLIKLTFEHLLFGNTDELYNCKKFEGQYTLEFLCDAPNKQADYTNFNIPSNTLFSFKYYNDGDLIRAINGQFEKIGYYIIQD</sequence>
<dbReference type="PANTHER" id="PTHR43585">
    <property type="entry name" value="FUMIPYRROLE BIOSYNTHESIS PROTEIN C"/>
    <property type="match status" value="1"/>
</dbReference>
<evidence type="ECO:0000256" key="2">
    <source>
        <dbReference type="ARBA" id="ARBA00022741"/>
    </source>
</evidence>
<dbReference type="AlphaFoldDB" id="A0A023DB59"/>